<evidence type="ECO:0000313" key="2">
    <source>
        <dbReference type="Proteomes" id="UP000789831"/>
    </source>
</evidence>
<comment type="caution">
    <text evidence="1">The sequence shown here is derived from an EMBL/GenBank/DDBJ whole genome shotgun (WGS) entry which is preliminary data.</text>
</comment>
<reference evidence="1" key="1">
    <citation type="submission" date="2021-06" db="EMBL/GenBank/DDBJ databases">
        <authorList>
            <person name="Kallberg Y."/>
            <person name="Tangrot J."/>
            <person name="Rosling A."/>
        </authorList>
    </citation>
    <scope>NUCLEOTIDE SEQUENCE</scope>
    <source>
        <strain evidence="1">MT106</strain>
    </source>
</reference>
<sequence length="73" mass="8246">FTAERIVFDTSELSARDANYVTEAQKFSFGQSACHALTMLNDNFTKISLLEYNLAIALESINRLTTNLEVLRD</sequence>
<dbReference type="AlphaFoldDB" id="A0A9N9HPK2"/>
<keyword evidence="2" id="KW-1185">Reference proteome</keyword>
<feature type="non-terminal residue" evidence="1">
    <location>
        <position position="1"/>
    </location>
</feature>
<dbReference type="EMBL" id="CAJVPL010017619">
    <property type="protein sequence ID" value="CAG8699367.1"/>
    <property type="molecule type" value="Genomic_DNA"/>
</dbReference>
<organism evidence="1 2">
    <name type="scientific">Ambispora gerdemannii</name>
    <dbReference type="NCBI Taxonomy" id="144530"/>
    <lineage>
        <taxon>Eukaryota</taxon>
        <taxon>Fungi</taxon>
        <taxon>Fungi incertae sedis</taxon>
        <taxon>Mucoromycota</taxon>
        <taxon>Glomeromycotina</taxon>
        <taxon>Glomeromycetes</taxon>
        <taxon>Archaeosporales</taxon>
        <taxon>Ambisporaceae</taxon>
        <taxon>Ambispora</taxon>
    </lineage>
</organism>
<name>A0A9N9HPK2_9GLOM</name>
<gene>
    <name evidence="1" type="ORF">AGERDE_LOCUS13430</name>
</gene>
<dbReference type="Proteomes" id="UP000789831">
    <property type="component" value="Unassembled WGS sequence"/>
</dbReference>
<proteinExistence type="predicted"/>
<accession>A0A9N9HPK2</accession>
<evidence type="ECO:0000313" key="1">
    <source>
        <dbReference type="EMBL" id="CAG8699367.1"/>
    </source>
</evidence>
<protein>
    <submittedName>
        <fullName evidence="1">1885_t:CDS:1</fullName>
    </submittedName>
</protein>